<protein>
    <submittedName>
        <fullName evidence="3">Pyridoxal phosphate-dependent aminotransferase</fullName>
    </submittedName>
</protein>
<dbReference type="Gene3D" id="3.40.640.10">
    <property type="entry name" value="Type I PLP-dependent aspartate aminotransferase-like (Major domain)"/>
    <property type="match status" value="1"/>
</dbReference>
<comment type="caution">
    <text evidence="3">The sequence shown here is derived from an EMBL/GenBank/DDBJ whole genome shotgun (WGS) entry which is preliminary data.</text>
</comment>
<name>A0ABD5PE96_9EURY</name>
<dbReference type="GO" id="GO:0008483">
    <property type="term" value="F:transaminase activity"/>
    <property type="evidence" value="ECO:0007669"/>
    <property type="project" value="UniProtKB-KW"/>
</dbReference>
<keyword evidence="3" id="KW-0808">Transferase</keyword>
<dbReference type="InterPro" id="IPR015421">
    <property type="entry name" value="PyrdxlP-dep_Trfase_major"/>
</dbReference>
<dbReference type="CDD" id="cd00609">
    <property type="entry name" value="AAT_like"/>
    <property type="match status" value="1"/>
</dbReference>
<dbReference type="PANTHER" id="PTHR43510">
    <property type="entry name" value="AMINOTRANSFERASE FUNCTION, HYPOTHETICAL (EUROFUNG)"/>
    <property type="match status" value="1"/>
</dbReference>
<dbReference type="EMBL" id="JBHSDS010000007">
    <property type="protein sequence ID" value="MFC4358990.1"/>
    <property type="molecule type" value="Genomic_DNA"/>
</dbReference>
<evidence type="ECO:0000313" key="3">
    <source>
        <dbReference type="EMBL" id="MFC4358990.1"/>
    </source>
</evidence>
<keyword evidence="4" id="KW-1185">Reference proteome</keyword>
<dbReference type="Gene3D" id="3.90.1150.10">
    <property type="entry name" value="Aspartate Aminotransferase, domain 1"/>
    <property type="match status" value="1"/>
</dbReference>
<reference evidence="3 4" key="1">
    <citation type="journal article" date="2019" name="Int. J. Syst. Evol. Microbiol.">
        <title>The Global Catalogue of Microorganisms (GCM) 10K type strain sequencing project: providing services to taxonomists for standard genome sequencing and annotation.</title>
        <authorList>
            <consortium name="The Broad Institute Genomics Platform"/>
            <consortium name="The Broad Institute Genome Sequencing Center for Infectious Disease"/>
            <person name="Wu L."/>
            <person name="Ma J."/>
        </authorList>
    </citation>
    <scope>NUCLEOTIDE SEQUENCE [LARGE SCALE GENOMIC DNA]</scope>
    <source>
        <strain evidence="3 4">CGMCC 1.12553</strain>
    </source>
</reference>
<evidence type="ECO:0000256" key="1">
    <source>
        <dbReference type="SAM" id="MobiDB-lite"/>
    </source>
</evidence>
<organism evidence="3 4">
    <name type="scientific">Halobium salinum</name>
    <dbReference type="NCBI Taxonomy" id="1364940"/>
    <lineage>
        <taxon>Archaea</taxon>
        <taxon>Methanobacteriati</taxon>
        <taxon>Methanobacteriota</taxon>
        <taxon>Stenosarchaea group</taxon>
        <taxon>Halobacteria</taxon>
        <taxon>Halobacteriales</taxon>
        <taxon>Haloferacaceae</taxon>
        <taxon>Halobium</taxon>
    </lineage>
</organism>
<dbReference type="RefSeq" id="WP_267619989.1">
    <property type="nucleotide sequence ID" value="NZ_JAODIW010000004.1"/>
</dbReference>
<keyword evidence="3" id="KW-0032">Aminotransferase</keyword>
<gene>
    <name evidence="3" type="ORF">ACFO0N_13655</name>
</gene>
<dbReference type="Pfam" id="PF00155">
    <property type="entry name" value="Aminotran_1_2"/>
    <property type="match status" value="1"/>
</dbReference>
<dbReference type="InterPro" id="IPR015422">
    <property type="entry name" value="PyrdxlP-dep_Trfase_small"/>
</dbReference>
<dbReference type="SUPFAM" id="SSF53383">
    <property type="entry name" value="PLP-dependent transferases"/>
    <property type="match status" value="1"/>
</dbReference>
<dbReference type="AlphaFoldDB" id="A0ABD5PE96"/>
<proteinExistence type="predicted"/>
<evidence type="ECO:0000259" key="2">
    <source>
        <dbReference type="Pfam" id="PF00155"/>
    </source>
</evidence>
<sequence>MLPAVPYIDWIAGKPAAATHDLGSSDLRPTTAETGVAPERLVDRPDPPAGTSLAEQVAELYGVSPECVLVTAGATHANFLAAAAALNGDDDHVLVEKPGYQPLVATPAALGATVDRFLRPPDADHAVDPDRVEGAVVDRTALVTVTNRHNPSGRRSSLESLEAAASAAAAVDAPLLVDEVYAPFGAESLDGPFGGRSAAALSNTVVTGSLTKFLGFGGVRVGWLVGPPSFVDDARGAMTHVPAVSEPSVALAARAVDGREGLCADARERLRRNHRLLAEFASGREDLSGRVHDGCSYAFLSHESADGDAVVEAAWDAGILVVPGRFFDTADAFRVSVGQSADETAAALDAFGVVLDEL</sequence>
<dbReference type="PANTHER" id="PTHR43510:SF1">
    <property type="entry name" value="AMINOTRANSFERASE FUNCTION, HYPOTHETICAL (EUROFUNG)"/>
    <property type="match status" value="1"/>
</dbReference>
<accession>A0ABD5PE96</accession>
<dbReference type="Proteomes" id="UP001595921">
    <property type="component" value="Unassembled WGS sequence"/>
</dbReference>
<dbReference type="InterPro" id="IPR004839">
    <property type="entry name" value="Aminotransferase_I/II_large"/>
</dbReference>
<evidence type="ECO:0000313" key="4">
    <source>
        <dbReference type="Proteomes" id="UP001595921"/>
    </source>
</evidence>
<feature type="domain" description="Aminotransferase class I/classII large" evidence="2">
    <location>
        <begin position="51"/>
        <end position="350"/>
    </location>
</feature>
<feature type="region of interest" description="Disordered" evidence="1">
    <location>
        <begin position="19"/>
        <end position="50"/>
    </location>
</feature>
<dbReference type="InterPro" id="IPR015424">
    <property type="entry name" value="PyrdxlP-dep_Trfase"/>
</dbReference>